<dbReference type="STRING" id="45351.A8DWB6"/>
<dbReference type="PANTHER" id="PTHR44216:SF3">
    <property type="entry name" value="PROTEIN O-MANNOSYL-TRANSFERASE TMTC2"/>
    <property type="match status" value="1"/>
</dbReference>
<feature type="non-terminal residue" evidence="2">
    <location>
        <position position="273"/>
    </location>
</feature>
<organism evidence="2 3">
    <name type="scientific">Nematostella vectensis</name>
    <name type="common">Starlet sea anemone</name>
    <dbReference type="NCBI Taxonomy" id="45351"/>
    <lineage>
        <taxon>Eukaryota</taxon>
        <taxon>Metazoa</taxon>
        <taxon>Cnidaria</taxon>
        <taxon>Anthozoa</taxon>
        <taxon>Hexacorallia</taxon>
        <taxon>Actiniaria</taxon>
        <taxon>Edwardsiidae</taxon>
        <taxon>Nematostella</taxon>
    </lineage>
</organism>
<keyword evidence="1" id="KW-0472">Membrane</keyword>
<protein>
    <recommendedName>
        <fullName evidence="4">Alpha-1,3-glucosyltransferase</fullName>
    </recommendedName>
</protein>
<keyword evidence="1" id="KW-1133">Transmembrane helix</keyword>
<keyword evidence="1" id="KW-0812">Transmembrane</keyword>
<accession>A8DWB6</accession>
<feature type="transmembrane region" description="Helical" evidence="1">
    <location>
        <begin position="206"/>
        <end position="224"/>
    </location>
</feature>
<keyword evidence="3" id="KW-1185">Reference proteome</keyword>
<evidence type="ECO:0000313" key="3">
    <source>
        <dbReference type="Proteomes" id="UP000001593"/>
    </source>
</evidence>
<dbReference type="HOGENOM" id="CLU_1021480_0_0_1"/>
<feature type="transmembrane region" description="Helical" evidence="1">
    <location>
        <begin position="50"/>
        <end position="71"/>
    </location>
</feature>
<proteinExistence type="predicted"/>
<evidence type="ECO:0000313" key="2">
    <source>
        <dbReference type="EMBL" id="EDO25493.1"/>
    </source>
</evidence>
<dbReference type="Proteomes" id="UP000001593">
    <property type="component" value="Unassembled WGS sequence"/>
</dbReference>
<dbReference type="AlphaFoldDB" id="A8DWB6"/>
<feature type="transmembrane region" description="Helical" evidence="1">
    <location>
        <begin position="107"/>
        <end position="125"/>
    </location>
</feature>
<sequence>MDYVFNTADIHGYTWEHFQNWWSSFYLGNYQPLPVMTYALDYELGGQEPLIWHLQSIIWHIAATIMLYACIKRLQGNVWIALFVALLFAVHPVQTESVSWIAARNKVMYGLLFFWAIYIYIGYLTDNDKRKLIWIYLIAIAAYLCKISAITLPFTLFAVDIWMRRPFKGKTIWVEKIPLILLAVPIGIITLQAQEEVDFLSLHPEFTTIHTIVYAGYAYMQYLVNLFVPVKLSVLYPYPTSIGVVHIVYTVLAAAIVVLGIVAYRKKWYMLSG</sequence>
<name>A8DWB6_NEMVE</name>
<gene>
    <name evidence="2" type="ORF">NEMVEDRAFT_v1g225954</name>
</gene>
<dbReference type="InterPro" id="IPR052384">
    <property type="entry name" value="TMTC_O-mannosyltransferase"/>
</dbReference>
<evidence type="ECO:0000256" key="1">
    <source>
        <dbReference type="SAM" id="Phobius"/>
    </source>
</evidence>
<feature type="transmembrane region" description="Helical" evidence="1">
    <location>
        <begin position="78"/>
        <end position="95"/>
    </location>
</feature>
<evidence type="ECO:0008006" key="4">
    <source>
        <dbReference type="Google" id="ProtNLM"/>
    </source>
</evidence>
<feature type="transmembrane region" description="Helical" evidence="1">
    <location>
        <begin position="244"/>
        <end position="264"/>
    </location>
</feature>
<dbReference type="eggNOG" id="KOG1124">
    <property type="taxonomic scope" value="Eukaryota"/>
</dbReference>
<dbReference type="PANTHER" id="PTHR44216">
    <property type="entry name" value="PROTEIN O-MANNOSYL-TRANSFERASE TMTC2"/>
    <property type="match status" value="1"/>
</dbReference>
<reference evidence="2 3" key="1">
    <citation type="journal article" date="2007" name="Science">
        <title>Sea anemone genome reveals ancestral eumetazoan gene repertoire and genomic organization.</title>
        <authorList>
            <person name="Putnam N.H."/>
            <person name="Srivastava M."/>
            <person name="Hellsten U."/>
            <person name="Dirks B."/>
            <person name="Chapman J."/>
            <person name="Salamov A."/>
            <person name="Terry A."/>
            <person name="Shapiro H."/>
            <person name="Lindquist E."/>
            <person name="Kapitonov V.V."/>
            <person name="Jurka J."/>
            <person name="Genikhovich G."/>
            <person name="Grigoriev I.V."/>
            <person name="Lucas S.M."/>
            <person name="Steele R.E."/>
            <person name="Finnerty J.R."/>
            <person name="Technau U."/>
            <person name="Martindale M.Q."/>
            <person name="Rokhsar D.S."/>
        </authorList>
    </citation>
    <scope>NUCLEOTIDE SEQUENCE [LARGE SCALE GENOMIC DNA]</scope>
    <source>
        <strain evidence="3">CH2 X CH6</strain>
    </source>
</reference>
<dbReference type="InParanoid" id="A8DWB6"/>
<feature type="transmembrane region" description="Helical" evidence="1">
    <location>
        <begin position="177"/>
        <end position="194"/>
    </location>
</feature>
<feature type="transmembrane region" description="Helical" evidence="1">
    <location>
        <begin position="132"/>
        <end position="157"/>
    </location>
</feature>
<dbReference type="EMBL" id="DS479412">
    <property type="protein sequence ID" value="EDO25493.1"/>
    <property type="molecule type" value="Genomic_DNA"/>
</dbReference>